<name>A0ABS4QYQ5_9HYPH</name>
<proteinExistence type="predicted"/>
<sequence>MTKREEKSKGATKAIPMGDRVEKDSDLHPGSGEPPLEPDEIMRRRAAREATRLKRDEYLVETDLEDADERFPLANMKD</sequence>
<evidence type="ECO:0000313" key="3">
    <source>
        <dbReference type="Proteomes" id="UP000730739"/>
    </source>
</evidence>
<dbReference type="EMBL" id="JAGILA010000001">
    <property type="protein sequence ID" value="MBP2234707.1"/>
    <property type="molecule type" value="Genomic_DNA"/>
</dbReference>
<organism evidence="2 3">
    <name type="scientific">Sinorhizobium kostiense</name>
    <dbReference type="NCBI Taxonomy" id="76747"/>
    <lineage>
        <taxon>Bacteria</taxon>
        <taxon>Pseudomonadati</taxon>
        <taxon>Pseudomonadota</taxon>
        <taxon>Alphaproteobacteria</taxon>
        <taxon>Hyphomicrobiales</taxon>
        <taxon>Rhizobiaceae</taxon>
        <taxon>Sinorhizobium/Ensifer group</taxon>
        <taxon>Sinorhizobium</taxon>
    </lineage>
</organism>
<dbReference type="Proteomes" id="UP000730739">
    <property type="component" value="Unassembled WGS sequence"/>
</dbReference>
<protein>
    <submittedName>
        <fullName evidence="2">Uncharacterized protein</fullName>
    </submittedName>
</protein>
<evidence type="ECO:0000313" key="2">
    <source>
        <dbReference type="EMBL" id="MBP2234707.1"/>
    </source>
</evidence>
<gene>
    <name evidence="2" type="ORF">J2Z31_001197</name>
</gene>
<reference evidence="2 3" key="1">
    <citation type="submission" date="2021-03" db="EMBL/GenBank/DDBJ databases">
        <title>Genomic Encyclopedia of Type Strains, Phase IV (KMG-IV): sequencing the most valuable type-strain genomes for metagenomic binning, comparative biology and taxonomic classification.</title>
        <authorList>
            <person name="Goeker M."/>
        </authorList>
    </citation>
    <scope>NUCLEOTIDE SEQUENCE [LARGE SCALE GENOMIC DNA]</scope>
    <source>
        <strain evidence="2 3">DSM 13372</strain>
    </source>
</reference>
<feature type="region of interest" description="Disordered" evidence="1">
    <location>
        <begin position="1"/>
        <end position="41"/>
    </location>
</feature>
<evidence type="ECO:0000256" key="1">
    <source>
        <dbReference type="SAM" id="MobiDB-lite"/>
    </source>
</evidence>
<keyword evidence="3" id="KW-1185">Reference proteome</keyword>
<accession>A0ABS4QYQ5</accession>
<dbReference type="RefSeq" id="WP_209600914.1">
    <property type="nucleotide sequence ID" value="NZ_JAGILA010000001.1"/>
</dbReference>
<comment type="caution">
    <text evidence="2">The sequence shown here is derived from an EMBL/GenBank/DDBJ whole genome shotgun (WGS) entry which is preliminary data.</text>
</comment>